<gene>
    <name evidence="1" type="ORF">Pan153_17800</name>
</gene>
<evidence type="ECO:0000313" key="1">
    <source>
        <dbReference type="EMBL" id="QDV17145.1"/>
    </source>
</evidence>
<organism evidence="1 2">
    <name type="scientific">Gimesia panareensis</name>
    <dbReference type="NCBI Taxonomy" id="2527978"/>
    <lineage>
        <taxon>Bacteria</taxon>
        <taxon>Pseudomonadati</taxon>
        <taxon>Planctomycetota</taxon>
        <taxon>Planctomycetia</taxon>
        <taxon>Planctomycetales</taxon>
        <taxon>Planctomycetaceae</taxon>
        <taxon>Gimesia</taxon>
    </lineage>
</organism>
<dbReference type="OrthoDB" id="65842at2"/>
<protein>
    <recommendedName>
        <fullName evidence="3">HEAT repeat protein</fullName>
    </recommendedName>
</protein>
<sequence length="165" mass="18783">MKPKETELIIGLRSGVLSRDDFSACFPSQIDSTYFKHELESALKNRDPDVVEDLLFLGFEFSLFTLQHTKLLCSLLNQGWHRSHEDVASILQTLKSPESVDALFTAVNTRYDYLSYDDSTALAVKCVWALSGTDTEEARNKIEFIAEHDPRDFVKQLAISKLLKH</sequence>
<evidence type="ECO:0008006" key="3">
    <source>
        <dbReference type="Google" id="ProtNLM"/>
    </source>
</evidence>
<dbReference type="RefSeq" id="WP_145455130.1">
    <property type="nucleotide sequence ID" value="NZ_CP036317.1"/>
</dbReference>
<proteinExistence type="predicted"/>
<dbReference type="AlphaFoldDB" id="A0A518FLK0"/>
<evidence type="ECO:0000313" key="2">
    <source>
        <dbReference type="Proteomes" id="UP000320839"/>
    </source>
</evidence>
<reference evidence="1 2" key="1">
    <citation type="submission" date="2019-02" db="EMBL/GenBank/DDBJ databases">
        <title>Deep-cultivation of Planctomycetes and their phenomic and genomic characterization uncovers novel biology.</title>
        <authorList>
            <person name="Wiegand S."/>
            <person name="Jogler M."/>
            <person name="Boedeker C."/>
            <person name="Pinto D."/>
            <person name="Vollmers J."/>
            <person name="Rivas-Marin E."/>
            <person name="Kohn T."/>
            <person name="Peeters S.H."/>
            <person name="Heuer A."/>
            <person name="Rast P."/>
            <person name="Oberbeckmann S."/>
            <person name="Bunk B."/>
            <person name="Jeske O."/>
            <person name="Meyerdierks A."/>
            <person name="Storesund J.E."/>
            <person name="Kallscheuer N."/>
            <person name="Luecker S."/>
            <person name="Lage O.M."/>
            <person name="Pohl T."/>
            <person name="Merkel B.J."/>
            <person name="Hornburger P."/>
            <person name="Mueller R.-W."/>
            <person name="Bruemmer F."/>
            <person name="Labrenz M."/>
            <person name="Spormann A.M."/>
            <person name="Op den Camp H."/>
            <person name="Overmann J."/>
            <person name="Amann R."/>
            <person name="Jetten M.S.M."/>
            <person name="Mascher T."/>
            <person name="Medema M.H."/>
            <person name="Devos D.P."/>
            <person name="Kaster A.-K."/>
            <person name="Ovreas L."/>
            <person name="Rohde M."/>
            <person name="Galperin M.Y."/>
            <person name="Jogler C."/>
        </authorList>
    </citation>
    <scope>NUCLEOTIDE SEQUENCE [LARGE SCALE GENOMIC DNA]</scope>
    <source>
        <strain evidence="1 2">Pan153</strain>
    </source>
</reference>
<dbReference type="Proteomes" id="UP000320839">
    <property type="component" value="Chromosome"/>
</dbReference>
<name>A0A518FLK0_9PLAN</name>
<dbReference type="EMBL" id="CP036317">
    <property type="protein sequence ID" value="QDV17145.1"/>
    <property type="molecule type" value="Genomic_DNA"/>
</dbReference>
<accession>A0A518FLK0</accession>